<protein>
    <submittedName>
        <fullName evidence="2">Uncharacterized protein</fullName>
    </submittedName>
</protein>
<dbReference type="EMBL" id="FN648292">
    <property type="protein sequence ID" value="CBJ30222.1"/>
    <property type="molecule type" value="Genomic_DNA"/>
</dbReference>
<evidence type="ECO:0000256" key="1">
    <source>
        <dbReference type="SAM" id="SignalP"/>
    </source>
</evidence>
<reference evidence="2 3" key="1">
    <citation type="journal article" date="2010" name="Nature">
        <title>The Ectocarpus genome and the independent evolution of multicellularity in brown algae.</title>
        <authorList>
            <person name="Cock J.M."/>
            <person name="Sterck L."/>
            <person name="Rouze P."/>
            <person name="Scornet D."/>
            <person name="Allen A.E."/>
            <person name="Amoutzias G."/>
            <person name="Anthouard V."/>
            <person name="Artiguenave F."/>
            <person name="Aury J.M."/>
            <person name="Badger J.H."/>
            <person name="Beszteri B."/>
            <person name="Billiau K."/>
            <person name="Bonnet E."/>
            <person name="Bothwell J.H."/>
            <person name="Bowler C."/>
            <person name="Boyen C."/>
            <person name="Brownlee C."/>
            <person name="Carrano C.J."/>
            <person name="Charrier B."/>
            <person name="Cho G.Y."/>
            <person name="Coelho S.M."/>
            <person name="Collen J."/>
            <person name="Corre E."/>
            <person name="Da Silva C."/>
            <person name="Delage L."/>
            <person name="Delaroque N."/>
            <person name="Dittami S.M."/>
            <person name="Doulbeau S."/>
            <person name="Elias M."/>
            <person name="Farnham G."/>
            <person name="Gachon C.M."/>
            <person name="Gschloessl B."/>
            <person name="Heesch S."/>
            <person name="Jabbari K."/>
            <person name="Jubin C."/>
            <person name="Kawai H."/>
            <person name="Kimura K."/>
            <person name="Kloareg B."/>
            <person name="Kupper F.C."/>
            <person name="Lang D."/>
            <person name="Le Bail A."/>
            <person name="Leblanc C."/>
            <person name="Lerouge P."/>
            <person name="Lohr M."/>
            <person name="Lopez P.J."/>
            <person name="Martens C."/>
            <person name="Maumus F."/>
            <person name="Michel G."/>
            <person name="Miranda-Saavedra D."/>
            <person name="Morales J."/>
            <person name="Moreau H."/>
            <person name="Motomura T."/>
            <person name="Nagasato C."/>
            <person name="Napoli C.A."/>
            <person name="Nelson D.R."/>
            <person name="Nyvall-Collen P."/>
            <person name="Peters A.F."/>
            <person name="Pommier C."/>
            <person name="Potin P."/>
            <person name="Poulain J."/>
            <person name="Quesneville H."/>
            <person name="Read B."/>
            <person name="Rensing S.A."/>
            <person name="Ritter A."/>
            <person name="Rousvoal S."/>
            <person name="Samanta M."/>
            <person name="Samson G."/>
            <person name="Schroeder D.C."/>
            <person name="Segurens B."/>
            <person name="Strittmatter M."/>
            <person name="Tonon T."/>
            <person name="Tregear J.W."/>
            <person name="Valentin K."/>
            <person name="von Dassow P."/>
            <person name="Yamagishi T."/>
            <person name="Van de Peer Y."/>
            <person name="Wincker P."/>
        </authorList>
    </citation>
    <scope>NUCLEOTIDE SEQUENCE [LARGE SCALE GENOMIC DNA]</scope>
    <source>
        <strain evidence="3">Ec32 / CCAP1310/4</strain>
    </source>
</reference>
<feature type="signal peptide" evidence="1">
    <location>
        <begin position="1"/>
        <end position="20"/>
    </location>
</feature>
<feature type="chain" id="PRO_5003095718" evidence="1">
    <location>
        <begin position="21"/>
        <end position="479"/>
    </location>
</feature>
<dbReference type="EMBL" id="FN649751">
    <property type="protein sequence ID" value="CBJ30222.1"/>
    <property type="molecule type" value="Genomic_DNA"/>
</dbReference>
<proteinExistence type="predicted"/>
<dbReference type="OrthoDB" id="10397731at2759"/>
<keyword evidence="3" id="KW-1185">Reference proteome</keyword>
<dbReference type="AlphaFoldDB" id="D7FNU6"/>
<gene>
    <name evidence="2" type="ORF">Esi_0180_0035</name>
</gene>
<accession>D7FNU6</accession>
<evidence type="ECO:0000313" key="3">
    <source>
        <dbReference type="Proteomes" id="UP000002630"/>
    </source>
</evidence>
<keyword evidence="1" id="KW-0732">Signal</keyword>
<organism evidence="2 3">
    <name type="scientific">Ectocarpus siliculosus</name>
    <name type="common">Brown alga</name>
    <name type="synonym">Conferva siliculosa</name>
    <dbReference type="NCBI Taxonomy" id="2880"/>
    <lineage>
        <taxon>Eukaryota</taxon>
        <taxon>Sar</taxon>
        <taxon>Stramenopiles</taxon>
        <taxon>Ochrophyta</taxon>
        <taxon>PX clade</taxon>
        <taxon>Phaeophyceae</taxon>
        <taxon>Ectocarpales</taxon>
        <taxon>Ectocarpaceae</taxon>
        <taxon>Ectocarpus</taxon>
    </lineage>
</organism>
<sequence>MNMQWQIGMGIAFFGLFSWTHHRYCCLQEQGRKFNTLQDELRSEGLAAAKAHFANIFRKEVVVRKLLDAGGTAGFMCSAFQMLFKAEGLAASSSDRIQKLRLLEETVKSKQSRKLECKRAEQAKRKLLESVQLKKQAVREATAVLGLHHAPSPPSVGSPVTRTANAFRGRRLRRRRRQHPPPATGLPRWGRGNRGVVGRIVMEPTDLESKGVRAFAVTSRRKDAILKRTPLCGRSAMARLPSWASCENSACDPGTTPPPPLRQDTASIASSAGESVNSDRRGVMHELPMRSGVGGTDTVVVGDNTRGGGISSPPKAREIDAAPLSATSLEEKEWRRAMSLGEEDWWEEHHPLFSQQLSCGLSAATTMTHSVKTIATTIPTAMTREVSHDPLVKSRDIGSRVSSSGSISLEPARKTVHLDSGDAQEFHPAEEPVAGDVGRGLLLPKRPENPTVADIGLALVEYHGPTPAHLQSRGRPAKR</sequence>
<name>D7FNU6_ECTSI</name>
<dbReference type="Proteomes" id="UP000002630">
    <property type="component" value="Linkage Group LG26"/>
</dbReference>
<dbReference type="STRING" id="2880.D7FNU6"/>
<dbReference type="InParanoid" id="D7FNU6"/>
<evidence type="ECO:0000313" key="2">
    <source>
        <dbReference type="EMBL" id="CBJ30222.1"/>
    </source>
</evidence>